<dbReference type="RefSeq" id="WP_190312635.1">
    <property type="nucleotide sequence ID" value="NZ_JACNYL010000001.1"/>
</dbReference>
<dbReference type="Gene3D" id="3.40.50.1110">
    <property type="entry name" value="SGNH hydrolase"/>
    <property type="match status" value="1"/>
</dbReference>
<sequence length="368" mass="41605">MTQKRFIARFCSLILFSTISFSQGYARQTWKWIDVLVEGHINGRLDREGISSYQRLPQAMKEEVRDPVWYLSTNSAGLRISFKTEANRIQVRYTVKHALDMPHMPATGVSGVDLYAYDSDKNEWHWASGRYDFKDTITYLFDAMETSADRIYQLYLPLYNTVSWMEIGIPDSLSVDFITETEPPVIVYGTSIAQGACASRPGLGWTNILQRAICSPVLNLGFSGNGRLEAPLLELIGATPAKAIILDCLPNLTISPDWSEQQLDSLIYHAVITLREKQQTTPIILTEHSSGFDAHILNTDKNQQFQQTTEVLRVALDRLKQEGIVNLYLLTNKEIGLDIDSTVDYVHPNDAGMLKIAEAYKKLLKSLF</sequence>
<accession>A0ABR7XRJ2</accession>
<keyword evidence="4" id="KW-0378">Hydrolase</keyword>
<evidence type="ECO:0000313" key="5">
    <source>
        <dbReference type="Proteomes" id="UP000651112"/>
    </source>
</evidence>
<organism evidence="4 5">
    <name type="scientific">Sphingobacterium chuzhouense</name>
    <dbReference type="NCBI Taxonomy" id="1742264"/>
    <lineage>
        <taxon>Bacteria</taxon>
        <taxon>Pseudomonadati</taxon>
        <taxon>Bacteroidota</taxon>
        <taxon>Sphingobacteriia</taxon>
        <taxon>Sphingobacteriales</taxon>
        <taxon>Sphingobacteriaceae</taxon>
        <taxon>Sphingobacterium</taxon>
    </lineage>
</organism>
<feature type="signal peptide" evidence="1">
    <location>
        <begin position="1"/>
        <end position="22"/>
    </location>
</feature>
<name>A0ABR7XRJ2_9SPHI</name>
<dbReference type="GO" id="GO:0016787">
    <property type="term" value="F:hydrolase activity"/>
    <property type="evidence" value="ECO:0007669"/>
    <property type="project" value="UniProtKB-KW"/>
</dbReference>
<evidence type="ECO:0000256" key="1">
    <source>
        <dbReference type="SAM" id="SignalP"/>
    </source>
</evidence>
<dbReference type="Gene3D" id="2.60.120.260">
    <property type="entry name" value="Galactose-binding domain-like"/>
    <property type="match status" value="1"/>
</dbReference>
<proteinExistence type="predicted"/>
<dbReference type="Proteomes" id="UP000651112">
    <property type="component" value="Unassembled WGS sequence"/>
</dbReference>
<reference evidence="4 5" key="1">
    <citation type="submission" date="2020-08" db="EMBL/GenBank/DDBJ databases">
        <title>Sphingobacterium sp. DN00404 isolated from aquaculture water.</title>
        <authorList>
            <person name="Zhang M."/>
        </authorList>
    </citation>
    <scope>NUCLEOTIDE SEQUENCE [LARGE SCALE GENOMIC DNA]</scope>
    <source>
        <strain evidence="4 5">KCTC 42746</strain>
    </source>
</reference>
<protein>
    <submittedName>
        <fullName evidence="4">SGNH/GDSL hydrolase family protein</fullName>
    </submittedName>
</protein>
<keyword evidence="5" id="KW-1185">Reference proteome</keyword>
<comment type="caution">
    <text evidence="4">The sequence shown here is derived from an EMBL/GenBank/DDBJ whole genome shotgun (WGS) entry which is preliminary data.</text>
</comment>
<evidence type="ECO:0000259" key="3">
    <source>
        <dbReference type="Pfam" id="PF14607"/>
    </source>
</evidence>
<evidence type="ECO:0000259" key="2">
    <source>
        <dbReference type="Pfam" id="PF14606"/>
    </source>
</evidence>
<evidence type="ECO:0000313" key="4">
    <source>
        <dbReference type="EMBL" id="MBD1420902.1"/>
    </source>
</evidence>
<dbReference type="InterPro" id="IPR036514">
    <property type="entry name" value="SGNH_hydro_sf"/>
</dbReference>
<dbReference type="Pfam" id="PF14607">
    <property type="entry name" value="GxDLY"/>
    <property type="match status" value="1"/>
</dbReference>
<feature type="domain" description="SGNH hydrolase-type esterase N-terminal" evidence="3">
    <location>
        <begin position="31"/>
        <end position="172"/>
    </location>
</feature>
<dbReference type="EMBL" id="JACNYL010000001">
    <property type="protein sequence ID" value="MBD1420902.1"/>
    <property type="molecule type" value="Genomic_DNA"/>
</dbReference>
<feature type="domain" description="SGNH hydrolase-type esterase" evidence="2">
    <location>
        <begin position="184"/>
        <end position="365"/>
    </location>
</feature>
<feature type="chain" id="PRO_5045754214" evidence="1">
    <location>
        <begin position="23"/>
        <end position="368"/>
    </location>
</feature>
<dbReference type="InterPro" id="IPR013830">
    <property type="entry name" value="SGNH_hydro"/>
</dbReference>
<dbReference type="InterPro" id="IPR032740">
    <property type="entry name" value="GxDLY"/>
</dbReference>
<dbReference type="Pfam" id="PF14606">
    <property type="entry name" value="Lipase_GDSL_3"/>
    <property type="match status" value="1"/>
</dbReference>
<gene>
    <name evidence="4" type="ORF">H8B21_04870</name>
</gene>
<dbReference type="SUPFAM" id="SSF52266">
    <property type="entry name" value="SGNH hydrolase"/>
    <property type="match status" value="1"/>
</dbReference>
<keyword evidence="1" id="KW-0732">Signal</keyword>